<proteinExistence type="predicted"/>
<name>A0ABR4BTA5_9HELO</name>
<dbReference type="PANTHER" id="PTHR37490:SF3">
    <property type="entry name" value="DUF3431 DOMAIN CONTAINING PROTEIN"/>
    <property type="match status" value="1"/>
</dbReference>
<keyword evidence="2" id="KW-0812">Transmembrane</keyword>
<keyword evidence="4" id="KW-1185">Reference proteome</keyword>
<dbReference type="EMBL" id="JAZHXI010000023">
    <property type="protein sequence ID" value="KAL2060331.1"/>
    <property type="molecule type" value="Genomic_DNA"/>
</dbReference>
<accession>A0ABR4BTA5</accession>
<comment type="caution">
    <text evidence="3">The sequence shown here is derived from an EMBL/GenBank/DDBJ whole genome shotgun (WGS) entry which is preliminary data.</text>
</comment>
<feature type="transmembrane region" description="Helical" evidence="2">
    <location>
        <begin position="9"/>
        <end position="27"/>
    </location>
</feature>
<dbReference type="Proteomes" id="UP001595075">
    <property type="component" value="Unassembled WGS sequence"/>
</dbReference>
<keyword evidence="2" id="KW-0472">Membrane</keyword>
<reference evidence="3 4" key="1">
    <citation type="journal article" date="2024" name="Commun. Biol.">
        <title>Comparative genomic analysis of thermophilic fungi reveals convergent evolutionary adaptations and gene losses.</title>
        <authorList>
            <person name="Steindorff A.S."/>
            <person name="Aguilar-Pontes M.V."/>
            <person name="Robinson A.J."/>
            <person name="Andreopoulos B."/>
            <person name="LaButti K."/>
            <person name="Kuo A."/>
            <person name="Mondo S."/>
            <person name="Riley R."/>
            <person name="Otillar R."/>
            <person name="Haridas S."/>
            <person name="Lipzen A."/>
            <person name="Grimwood J."/>
            <person name="Schmutz J."/>
            <person name="Clum A."/>
            <person name="Reid I.D."/>
            <person name="Moisan M.C."/>
            <person name="Butler G."/>
            <person name="Nguyen T.T.M."/>
            <person name="Dewar K."/>
            <person name="Conant G."/>
            <person name="Drula E."/>
            <person name="Henrissat B."/>
            <person name="Hansel C."/>
            <person name="Singer S."/>
            <person name="Hutchinson M.I."/>
            <person name="de Vries R.P."/>
            <person name="Natvig D.O."/>
            <person name="Powell A.J."/>
            <person name="Tsang A."/>
            <person name="Grigoriev I.V."/>
        </authorList>
    </citation>
    <scope>NUCLEOTIDE SEQUENCE [LARGE SCALE GENOMIC DNA]</scope>
    <source>
        <strain evidence="3 4">CBS 494.80</strain>
    </source>
</reference>
<evidence type="ECO:0000256" key="2">
    <source>
        <dbReference type="SAM" id="Phobius"/>
    </source>
</evidence>
<dbReference type="Pfam" id="PF11913">
    <property type="entry name" value="DUF3431"/>
    <property type="match status" value="1"/>
</dbReference>
<sequence length="388" mass="42782">MRRKTRKAVVHVVLFFAALILIIFLNLPESNSKFFAWDKVRYETSSDALPEARGICPGLDKTSKPALVVSRVKSDGDIKWSDQLSSKYHRCIYTADAPLDEGSAHLQVPANRGNEAMGYLTFLIDNYDHIPKAGVVFVHGSRWAWHNDAADYDNTGLLSALNITAALAPWGYHNLRCDWSLSTCPPSVAPQGSMETSSQAFLAPWDYRAASDAALPLALATLFGGKEFTKYGSEVCLGRSATIKSQCCAQFVVSHDNIRKHSRKEYVALRQWLLDGQTNTDAAPLDDKVAGRILSYVWHVLFMKQADSEISAGVVNLDELNIHACPRADECYCRLYGRCNLEGCDGPGSCSGQYQLPPDLKAPTGLDVQLTDPNQGRRGVWGKDGLKH</sequence>
<keyword evidence="2" id="KW-1133">Transmembrane helix</keyword>
<evidence type="ECO:0000313" key="3">
    <source>
        <dbReference type="EMBL" id="KAL2060331.1"/>
    </source>
</evidence>
<organism evidence="3 4">
    <name type="scientific">Oculimacula yallundae</name>
    <dbReference type="NCBI Taxonomy" id="86028"/>
    <lineage>
        <taxon>Eukaryota</taxon>
        <taxon>Fungi</taxon>
        <taxon>Dikarya</taxon>
        <taxon>Ascomycota</taxon>
        <taxon>Pezizomycotina</taxon>
        <taxon>Leotiomycetes</taxon>
        <taxon>Helotiales</taxon>
        <taxon>Ploettnerulaceae</taxon>
        <taxon>Oculimacula</taxon>
    </lineage>
</organism>
<evidence type="ECO:0000256" key="1">
    <source>
        <dbReference type="SAM" id="MobiDB-lite"/>
    </source>
</evidence>
<gene>
    <name evidence="3" type="ORF">VTL71DRAFT_9726</name>
</gene>
<feature type="region of interest" description="Disordered" evidence="1">
    <location>
        <begin position="364"/>
        <end position="388"/>
    </location>
</feature>
<evidence type="ECO:0000313" key="4">
    <source>
        <dbReference type="Proteomes" id="UP001595075"/>
    </source>
</evidence>
<protein>
    <submittedName>
        <fullName evidence="3">Uncharacterized protein</fullName>
    </submittedName>
</protein>
<dbReference type="PANTHER" id="PTHR37490">
    <property type="entry name" value="EXPRESSED PROTEIN"/>
    <property type="match status" value="1"/>
</dbReference>
<dbReference type="InterPro" id="IPR021838">
    <property type="entry name" value="DUF3431"/>
</dbReference>